<dbReference type="Proteomes" id="UP001066276">
    <property type="component" value="Chromosome 7"/>
</dbReference>
<keyword evidence="2" id="KW-1185">Reference proteome</keyword>
<name>A0AAV7PQ40_PLEWA</name>
<dbReference type="PANTHER" id="PTHR37162">
    <property type="entry name" value="HAT FAMILY DIMERISATION DOMAINCONTAINING PROTEIN-RELATED"/>
    <property type="match status" value="1"/>
</dbReference>
<dbReference type="EMBL" id="JANPWB010000011">
    <property type="protein sequence ID" value="KAJ1129115.1"/>
    <property type="molecule type" value="Genomic_DNA"/>
</dbReference>
<protein>
    <submittedName>
        <fullName evidence="1">Uncharacterized protein</fullName>
    </submittedName>
</protein>
<sequence>MGKWSQYKQCYRKDWESDPKLEKWIAPVQTDKTKALCKFCHVEIRAHYNNLKVHAETSKHLSRSMLSDESVTSSAVAVEPITDAQKRRELRIAAYAACNLQINALKDLADVLGDEFGAIRMHDTHCTAIVNSLLGPYFKEQLINDIGQSPYSLIVEQSTDILVKPPMYIHIRYFSQLHRKFVISFLGIIELPPAGNVAQVVLDFLAENHLQNKNLVGLAADKASVICSENHSVFISLKETLPSLQLVSCGCHSFENIAKKGVQSLPSNLEFMIMETYNCLQYLSKCKADGSELYRTLVGDSSLALVSQSGIHWLFMVDRVEKILEHYGTLKLHFCQELCVDQRFIGRLLQIMFNDETNFLYLTFLKPFLQDIKIANQVFLNKSGDLVEQFHHLQKLFVSTLERIVEPSVLANGEQLQSLDFQNLMLYRIQEQRDLGIEFQQKMDSSQLPADAKDEIAKRCFDFLRLLLMQYQMRLLELVNAVEKLEFLSPKKALADKKTVIELPGIFFTCPAEVLELQWTNLSSCHFREEESMERFWVEVYEYTDSDGNHSFQEIALGAFKMLLTLPVPYQHLEDVFSHLPFLKKDSLNRVGLNRLLNLLHIRFGLQRNGLTLSSFVPDGALLERFQINVVNS</sequence>
<reference evidence="1" key="1">
    <citation type="journal article" date="2022" name="bioRxiv">
        <title>Sequencing and chromosome-scale assembly of the giantPleurodeles waltlgenome.</title>
        <authorList>
            <person name="Brown T."/>
            <person name="Elewa A."/>
            <person name="Iarovenko S."/>
            <person name="Subramanian E."/>
            <person name="Araus A.J."/>
            <person name="Petzold A."/>
            <person name="Susuki M."/>
            <person name="Suzuki K.-i.T."/>
            <person name="Hayashi T."/>
            <person name="Toyoda A."/>
            <person name="Oliveira C."/>
            <person name="Osipova E."/>
            <person name="Leigh N.D."/>
            <person name="Simon A."/>
            <person name="Yun M.H."/>
        </authorList>
    </citation>
    <scope>NUCLEOTIDE SEQUENCE</scope>
    <source>
        <strain evidence="1">20211129_DDA</strain>
        <tissue evidence="1">Liver</tissue>
    </source>
</reference>
<dbReference type="AlphaFoldDB" id="A0AAV7PQ40"/>
<proteinExistence type="predicted"/>
<accession>A0AAV7PQ40</accession>
<comment type="caution">
    <text evidence="1">The sequence shown here is derived from an EMBL/GenBank/DDBJ whole genome shotgun (WGS) entry which is preliminary data.</text>
</comment>
<evidence type="ECO:0000313" key="2">
    <source>
        <dbReference type="Proteomes" id="UP001066276"/>
    </source>
</evidence>
<gene>
    <name evidence="1" type="ORF">NDU88_007486</name>
</gene>
<dbReference type="PANTHER" id="PTHR37162:SF1">
    <property type="entry name" value="BED-TYPE DOMAIN-CONTAINING PROTEIN"/>
    <property type="match status" value="1"/>
</dbReference>
<organism evidence="1 2">
    <name type="scientific">Pleurodeles waltl</name>
    <name type="common">Iberian ribbed newt</name>
    <dbReference type="NCBI Taxonomy" id="8319"/>
    <lineage>
        <taxon>Eukaryota</taxon>
        <taxon>Metazoa</taxon>
        <taxon>Chordata</taxon>
        <taxon>Craniata</taxon>
        <taxon>Vertebrata</taxon>
        <taxon>Euteleostomi</taxon>
        <taxon>Amphibia</taxon>
        <taxon>Batrachia</taxon>
        <taxon>Caudata</taxon>
        <taxon>Salamandroidea</taxon>
        <taxon>Salamandridae</taxon>
        <taxon>Pleurodelinae</taxon>
        <taxon>Pleurodeles</taxon>
    </lineage>
</organism>
<evidence type="ECO:0000313" key="1">
    <source>
        <dbReference type="EMBL" id="KAJ1129115.1"/>
    </source>
</evidence>